<dbReference type="SMART" id="SM00345">
    <property type="entry name" value="HTH_GNTR"/>
    <property type="match status" value="1"/>
</dbReference>
<gene>
    <name evidence="5" type="ORF">EET67_20320</name>
</gene>
<dbReference type="Proteomes" id="UP000281647">
    <property type="component" value="Unassembled WGS sequence"/>
</dbReference>
<reference evidence="5 6" key="1">
    <citation type="submission" date="2018-11" db="EMBL/GenBank/DDBJ databases">
        <title>Pseudaminobacter arsenicus sp. nov., an arsenic-resistant bacterium isolated from arsenic-rich aquifers.</title>
        <authorList>
            <person name="Mu Y."/>
        </authorList>
    </citation>
    <scope>NUCLEOTIDE SEQUENCE [LARGE SCALE GENOMIC DNA]</scope>
    <source>
        <strain evidence="5 6">CB3</strain>
    </source>
</reference>
<dbReference type="InterPro" id="IPR000524">
    <property type="entry name" value="Tscrpt_reg_HTH_GntR"/>
</dbReference>
<dbReference type="Gene3D" id="1.20.120.530">
    <property type="entry name" value="GntR ligand-binding domain-like"/>
    <property type="match status" value="1"/>
</dbReference>
<dbReference type="SUPFAM" id="SSF46785">
    <property type="entry name" value="Winged helix' DNA-binding domain"/>
    <property type="match status" value="1"/>
</dbReference>
<accession>A0A432V1E3</accession>
<proteinExistence type="predicted"/>
<dbReference type="InterPro" id="IPR036390">
    <property type="entry name" value="WH_DNA-bd_sf"/>
</dbReference>
<dbReference type="EMBL" id="RKST01000026">
    <property type="protein sequence ID" value="RUM96017.1"/>
    <property type="molecule type" value="Genomic_DNA"/>
</dbReference>
<dbReference type="InterPro" id="IPR011711">
    <property type="entry name" value="GntR_C"/>
</dbReference>
<dbReference type="Pfam" id="PF07729">
    <property type="entry name" value="FCD"/>
    <property type="match status" value="1"/>
</dbReference>
<dbReference type="Pfam" id="PF00392">
    <property type="entry name" value="GntR"/>
    <property type="match status" value="1"/>
</dbReference>
<dbReference type="Gene3D" id="1.10.10.10">
    <property type="entry name" value="Winged helix-like DNA-binding domain superfamily/Winged helix DNA-binding domain"/>
    <property type="match status" value="1"/>
</dbReference>
<comment type="caution">
    <text evidence="5">The sequence shown here is derived from an EMBL/GenBank/DDBJ whole genome shotgun (WGS) entry which is preliminary data.</text>
</comment>
<dbReference type="InterPro" id="IPR008920">
    <property type="entry name" value="TF_FadR/GntR_C"/>
</dbReference>
<dbReference type="SMART" id="SM00895">
    <property type="entry name" value="FCD"/>
    <property type="match status" value="1"/>
</dbReference>
<feature type="domain" description="HTH gntR-type" evidence="4">
    <location>
        <begin position="18"/>
        <end position="86"/>
    </location>
</feature>
<evidence type="ECO:0000256" key="1">
    <source>
        <dbReference type="ARBA" id="ARBA00023015"/>
    </source>
</evidence>
<dbReference type="InterPro" id="IPR036388">
    <property type="entry name" value="WH-like_DNA-bd_sf"/>
</dbReference>
<dbReference type="CDD" id="cd07377">
    <property type="entry name" value="WHTH_GntR"/>
    <property type="match status" value="1"/>
</dbReference>
<evidence type="ECO:0000259" key="4">
    <source>
        <dbReference type="PROSITE" id="PS50949"/>
    </source>
</evidence>
<evidence type="ECO:0000313" key="6">
    <source>
        <dbReference type="Proteomes" id="UP000281647"/>
    </source>
</evidence>
<dbReference type="SUPFAM" id="SSF48008">
    <property type="entry name" value="GntR ligand-binding domain-like"/>
    <property type="match status" value="1"/>
</dbReference>
<name>A0A432V1E3_9HYPH</name>
<keyword evidence="2" id="KW-0238">DNA-binding</keyword>
<protein>
    <submittedName>
        <fullName evidence="5">FadR family transcriptional regulator</fullName>
    </submittedName>
</protein>
<keyword evidence="6" id="KW-1185">Reference proteome</keyword>
<dbReference type="OrthoDB" id="7989071at2"/>
<evidence type="ECO:0000256" key="3">
    <source>
        <dbReference type="ARBA" id="ARBA00023163"/>
    </source>
</evidence>
<dbReference type="GO" id="GO:0003700">
    <property type="term" value="F:DNA-binding transcription factor activity"/>
    <property type="evidence" value="ECO:0007669"/>
    <property type="project" value="InterPro"/>
</dbReference>
<dbReference type="AlphaFoldDB" id="A0A432V1E3"/>
<keyword evidence="3" id="KW-0804">Transcription</keyword>
<organism evidence="5 6">
    <name type="scientific">Borborobacter arsenicus</name>
    <dbReference type="NCBI Taxonomy" id="1851146"/>
    <lineage>
        <taxon>Bacteria</taxon>
        <taxon>Pseudomonadati</taxon>
        <taxon>Pseudomonadota</taxon>
        <taxon>Alphaproteobacteria</taxon>
        <taxon>Hyphomicrobiales</taxon>
        <taxon>Phyllobacteriaceae</taxon>
        <taxon>Borborobacter</taxon>
    </lineage>
</organism>
<dbReference type="PRINTS" id="PR00035">
    <property type="entry name" value="HTHGNTR"/>
</dbReference>
<dbReference type="PROSITE" id="PS50949">
    <property type="entry name" value="HTH_GNTR"/>
    <property type="match status" value="1"/>
</dbReference>
<keyword evidence="1" id="KW-0805">Transcription regulation</keyword>
<dbReference type="GO" id="GO:0003677">
    <property type="term" value="F:DNA binding"/>
    <property type="evidence" value="ECO:0007669"/>
    <property type="project" value="UniProtKB-KW"/>
</dbReference>
<sequence>MRRTSMEALKFTEITAHSHLPEGIAEQLAERIRNGELPVGARLPSERELCTHYSVSRTVVREALSKLKSEGLVAARAGSGVYVTERNPSNAFRIQHIAVEEQESLDQAMELLVAIEVAATRIAALRRNDDDLKKIKRALLGMEYAIASDRLGDNEDYEFHQAIVDATHNPHFQALCKHLEFGARDIIRRARTNTRVYHTDLLDAVQEEHKAIYEAIKAGDAAAAAAAAERHLMNAAARFHIYAAEKR</sequence>
<evidence type="ECO:0000256" key="2">
    <source>
        <dbReference type="ARBA" id="ARBA00023125"/>
    </source>
</evidence>
<evidence type="ECO:0000313" key="5">
    <source>
        <dbReference type="EMBL" id="RUM96017.1"/>
    </source>
</evidence>
<dbReference type="PANTHER" id="PTHR43537">
    <property type="entry name" value="TRANSCRIPTIONAL REGULATOR, GNTR FAMILY"/>
    <property type="match status" value="1"/>
</dbReference>
<dbReference type="PANTHER" id="PTHR43537:SF44">
    <property type="entry name" value="GNTR FAMILY REGULATORY PROTEIN"/>
    <property type="match status" value="1"/>
</dbReference>